<protein>
    <submittedName>
        <fullName evidence="1">Uncharacterized protein</fullName>
    </submittedName>
</protein>
<dbReference type="AlphaFoldDB" id="A0A2P6PBC9"/>
<organism evidence="1 2">
    <name type="scientific">Rosa chinensis</name>
    <name type="common">China rose</name>
    <dbReference type="NCBI Taxonomy" id="74649"/>
    <lineage>
        <taxon>Eukaryota</taxon>
        <taxon>Viridiplantae</taxon>
        <taxon>Streptophyta</taxon>
        <taxon>Embryophyta</taxon>
        <taxon>Tracheophyta</taxon>
        <taxon>Spermatophyta</taxon>
        <taxon>Magnoliopsida</taxon>
        <taxon>eudicotyledons</taxon>
        <taxon>Gunneridae</taxon>
        <taxon>Pentapetalae</taxon>
        <taxon>rosids</taxon>
        <taxon>fabids</taxon>
        <taxon>Rosales</taxon>
        <taxon>Rosaceae</taxon>
        <taxon>Rosoideae</taxon>
        <taxon>Rosoideae incertae sedis</taxon>
        <taxon>Rosa</taxon>
    </lineage>
</organism>
<proteinExistence type="predicted"/>
<name>A0A2P6PBC9_ROSCH</name>
<gene>
    <name evidence="1" type="ORF">RchiOBHm_Chr7g0214941</name>
</gene>
<keyword evidence="2" id="KW-1185">Reference proteome</keyword>
<accession>A0A2P6PBC9</accession>
<dbReference type="Gramene" id="PRQ19231">
    <property type="protein sequence ID" value="PRQ19231"/>
    <property type="gene ID" value="RchiOBHm_Chr7g0214941"/>
</dbReference>
<evidence type="ECO:0000313" key="1">
    <source>
        <dbReference type="EMBL" id="PRQ19231.1"/>
    </source>
</evidence>
<sequence length="140" mass="16220">MQFTLLFILFKRISSFIRSFNFSSITLISTLCLLKGKIVQTVSELFQTINFHTYTLKNIKMVPDNLSPTQFPYLATVIPSTELTFEGYIRHFSIHPPISATSRFVLFWFHFSTPPHIDMLSNKLLACSWLSQRWPLPQGS</sequence>
<dbReference type="Proteomes" id="UP000238479">
    <property type="component" value="Chromosome 7"/>
</dbReference>
<dbReference type="EMBL" id="PDCK01000045">
    <property type="protein sequence ID" value="PRQ19231.1"/>
    <property type="molecule type" value="Genomic_DNA"/>
</dbReference>
<evidence type="ECO:0000313" key="2">
    <source>
        <dbReference type="Proteomes" id="UP000238479"/>
    </source>
</evidence>
<comment type="caution">
    <text evidence="1">The sequence shown here is derived from an EMBL/GenBank/DDBJ whole genome shotgun (WGS) entry which is preliminary data.</text>
</comment>
<reference evidence="1 2" key="1">
    <citation type="journal article" date="2018" name="Nat. Genet.">
        <title>The Rosa genome provides new insights in the design of modern roses.</title>
        <authorList>
            <person name="Bendahmane M."/>
        </authorList>
    </citation>
    <scope>NUCLEOTIDE SEQUENCE [LARGE SCALE GENOMIC DNA]</scope>
    <source>
        <strain evidence="2">cv. Old Blush</strain>
    </source>
</reference>